<dbReference type="InterPro" id="IPR018247">
    <property type="entry name" value="EF_Hand_1_Ca_BS"/>
</dbReference>
<dbReference type="PROSITE" id="PS00018">
    <property type="entry name" value="EF_HAND_1"/>
    <property type="match status" value="2"/>
</dbReference>
<organism evidence="2 3">
    <name type="scientific">Candidatus Nitrosacidococcus tergens</name>
    <dbReference type="NCBI Taxonomy" id="553981"/>
    <lineage>
        <taxon>Bacteria</taxon>
        <taxon>Pseudomonadati</taxon>
        <taxon>Pseudomonadota</taxon>
        <taxon>Gammaproteobacteria</taxon>
        <taxon>Chromatiales</taxon>
        <taxon>Chromatiaceae</taxon>
        <taxon>Candidatus Nitrosacidococcus</taxon>
    </lineage>
</organism>
<evidence type="ECO:0000259" key="1">
    <source>
        <dbReference type="PROSITE" id="PS50222"/>
    </source>
</evidence>
<evidence type="ECO:0000313" key="3">
    <source>
        <dbReference type="Proteomes" id="UP000516072"/>
    </source>
</evidence>
<dbReference type="InterPro" id="IPR011992">
    <property type="entry name" value="EF-hand-dom_pair"/>
</dbReference>
<dbReference type="AlphaFoldDB" id="A0A7G1Q709"/>
<protein>
    <recommendedName>
        <fullName evidence="1">EF-hand domain-containing protein</fullName>
    </recommendedName>
</protein>
<feature type="domain" description="EF-hand" evidence="1">
    <location>
        <begin position="55"/>
        <end position="90"/>
    </location>
</feature>
<dbReference type="GO" id="GO:0005509">
    <property type="term" value="F:calcium ion binding"/>
    <property type="evidence" value="ECO:0007669"/>
    <property type="project" value="InterPro"/>
</dbReference>
<evidence type="ECO:0000313" key="2">
    <source>
        <dbReference type="EMBL" id="CAB1274172.1"/>
    </source>
</evidence>
<proteinExistence type="predicted"/>
<dbReference type="RefSeq" id="WP_197744449.1">
    <property type="nucleotide sequence ID" value="NZ_LR778175.1"/>
</dbReference>
<dbReference type="EMBL" id="LR778175">
    <property type="protein sequence ID" value="CAB1274172.1"/>
    <property type="molecule type" value="Genomic_DNA"/>
</dbReference>
<dbReference type="PROSITE" id="PS50222">
    <property type="entry name" value="EF_HAND_2"/>
    <property type="match status" value="1"/>
</dbReference>
<accession>A0A7G1Q709</accession>
<dbReference type="Gene3D" id="1.10.238.10">
    <property type="entry name" value="EF-hand"/>
    <property type="match status" value="1"/>
</dbReference>
<gene>
    <name evidence="2" type="ORF">NSCAC_0036</name>
</gene>
<dbReference type="Pfam" id="PF13202">
    <property type="entry name" value="EF-hand_5"/>
    <property type="match status" value="2"/>
</dbReference>
<keyword evidence="3" id="KW-1185">Reference proteome</keyword>
<dbReference type="KEGG" id="ntg:NSCAC_0036"/>
<sequence>MGKALFRVFGIFLLFAIYLTTIVGTPDRAIATGGLPFPMSPDYIPPDHPKYQEEERKRAVHNLLRLLDRNGDGKVSVEEFEAGTERNFGHLDTDSDGYISKKEMGVTND</sequence>
<reference evidence="2 3" key="1">
    <citation type="submission" date="2020-03" db="EMBL/GenBank/DDBJ databases">
        <authorList>
            <person name="Picone N."/>
        </authorList>
    </citation>
    <scope>NUCLEOTIDE SEQUENCE [LARGE SCALE GENOMIC DNA]</scope>
    <source>
        <strain evidence="2">NSCAC1</strain>
    </source>
</reference>
<dbReference type="Proteomes" id="UP000516072">
    <property type="component" value="Chromosome"/>
</dbReference>
<name>A0A7G1Q709_9GAMM</name>
<dbReference type="InterPro" id="IPR002048">
    <property type="entry name" value="EF_hand_dom"/>
</dbReference>
<dbReference type="SUPFAM" id="SSF47473">
    <property type="entry name" value="EF-hand"/>
    <property type="match status" value="1"/>
</dbReference>